<proteinExistence type="predicted"/>
<dbReference type="Gene3D" id="1.10.443.10">
    <property type="entry name" value="Intergrase catalytic core"/>
    <property type="match status" value="1"/>
</dbReference>
<dbReference type="GO" id="GO:0006310">
    <property type="term" value="P:DNA recombination"/>
    <property type="evidence" value="ECO:0007669"/>
    <property type="project" value="UniProtKB-KW"/>
</dbReference>
<dbReference type="RefSeq" id="WP_049557584.1">
    <property type="nucleotide sequence ID" value="NZ_LATL02000020.1"/>
</dbReference>
<dbReference type="InterPro" id="IPR011010">
    <property type="entry name" value="DNA_brk_join_enz"/>
</dbReference>
<dbReference type="GO" id="GO:0003677">
    <property type="term" value="F:DNA binding"/>
    <property type="evidence" value="ECO:0007669"/>
    <property type="project" value="InterPro"/>
</dbReference>
<dbReference type="OrthoDB" id="421803at2"/>
<organism evidence="3 4">
    <name type="scientific">Limnoraphis robusta CS-951</name>
    <dbReference type="NCBI Taxonomy" id="1637645"/>
    <lineage>
        <taxon>Bacteria</taxon>
        <taxon>Bacillati</taxon>
        <taxon>Cyanobacteriota</taxon>
        <taxon>Cyanophyceae</taxon>
        <taxon>Oscillatoriophycideae</taxon>
        <taxon>Oscillatoriales</taxon>
        <taxon>Sirenicapillariaceae</taxon>
        <taxon>Limnoraphis</taxon>
    </lineage>
</organism>
<dbReference type="EMBL" id="LATL02000020">
    <property type="protein sequence ID" value="KMW70917.1"/>
    <property type="molecule type" value="Genomic_DNA"/>
</dbReference>
<evidence type="ECO:0000256" key="1">
    <source>
        <dbReference type="ARBA" id="ARBA00023172"/>
    </source>
</evidence>
<accession>A0A0J9EY40</accession>
<dbReference type="PROSITE" id="PS51898">
    <property type="entry name" value="TYR_RECOMBINASE"/>
    <property type="match status" value="1"/>
</dbReference>
<keyword evidence="1" id="KW-0233">DNA recombination</keyword>
<name>A0A0J9EY40_9CYAN</name>
<gene>
    <name evidence="3" type="ORF">WN50_31665</name>
</gene>
<evidence type="ECO:0000259" key="2">
    <source>
        <dbReference type="PROSITE" id="PS51898"/>
    </source>
</evidence>
<sequence length="429" mass="50305">MTQRKLNNKACQSLREVDSQINSAILQSNERLKALGSKLTIQRRKNRLYLRGTLPCKPGETTPEGTKRYEISTAPADLEGVRIAETKAIDITTQLKLGGFNWEMYGVKPKTKPQQRTMGEIKADFEENYWRDRPRTRKKLNTFRTSYNASFKKIPDLDRFTDKNVEAWICSTPPNSYLRQNLIRVIKALGKQEGIEVKPYICKPVAVPRILPTDTEIEMTFDLLPDDIAWSFGMIATYGLRTQEIFNGIENHLEFFTSPDNEFHKFRVDEDNKTEERLVYPLYPHWVERFDLLNPKRFPSNAKNYESKVNKLGKILIAYGFKNEAYSLRHRYAVRAHELEIPIDDAARWMGHSLEMHVDKYQKYMDASTSDKIYRKLLSDKQEMNELTRLRLENQFLKGRIAELEEQLRREIVHRKVHQLLELCLSKLP</sequence>
<dbReference type="InterPro" id="IPR002104">
    <property type="entry name" value="Integrase_catalytic"/>
</dbReference>
<feature type="domain" description="Tyr recombinase" evidence="2">
    <location>
        <begin position="206"/>
        <end position="375"/>
    </location>
</feature>
<dbReference type="GO" id="GO:0015074">
    <property type="term" value="P:DNA integration"/>
    <property type="evidence" value="ECO:0007669"/>
    <property type="project" value="InterPro"/>
</dbReference>
<dbReference type="SUPFAM" id="SSF56349">
    <property type="entry name" value="DNA breaking-rejoining enzymes"/>
    <property type="match status" value="1"/>
</dbReference>
<dbReference type="InterPro" id="IPR013762">
    <property type="entry name" value="Integrase-like_cat_sf"/>
</dbReference>
<dbReference type="Proteomes" id="UP000033607">
    <property type="component" value="Unassembled WGS sequence"/>
</dbReference>
<dbReference type="AlphaFoldDB" id="A0A0J9EY40"/>
<protein>
    <recommendedName>
        <fullName evidence="2">Tyr recombinase domain-containing protein</fullName>
    </recommendedName>
</protein>
<evidence type="ECO:0000313" key="4">
    <source>
        <dbReference type="Proteomes" id="UP000033607"/>
    </source>
</evidence>
<comment type="caution">
    <text evidence="3">The sequence shown here is derived from an EMBL/GenBank/DDBJ whole genome shotgun (WGS) entry which is preliminary data.</text>
</comment>
<evidence type="ECO:0000313" key="3">
    <source>
        <dbReference type="EMBL" id="KMW70917.1"/>
    </source>
</evidence>
<reference evidence="3 4" key="1">
    <citation type="submission" date="2015-06" db="EMBL/GenBank/DDBJ databases">
        <title>Draft genome assembly of filamentous brackish cyanobacterium Limnoraphis robusta strain CS-951.</title>
        <authorList>
            <person name="Willis A."/>
            <person name="Parks M."/>
            <person name="Burford M.A."/>
        </authorList>
    </citation>
    <scope>NUCLEOTIDE SEQUENCE [LARGE SCALE GENOMIC DNA]</scope>
    <source>
        <strain evidence="3 4">CS-951</strain>
    </source>
</reference>
<dbReference type="PATRIC" id="fig|1637645.4.peg.363"/>